<gene>
    <name evidence="2" type="ORF">AAW01_02955</name>
</gene>
<proteinExistence type="predicted"/>
<feature type="signal peptide" evidence="1">
    <location>
        <begin position="1"/>
        <end position="24"/>
    </location>
</feature>
<dbReference type="PATRIC" id="fig|502682.8.peg.602"/>
<feature type="chain" id="PRO_5002580471" evidence="1">
    <location>
        <begin position="25"/>
        <end position="170"/>
    </location>
</feature>
<dbReference type="RefSeq" id="WP_047005834.1">
    <property type="nucleotide sequence ID" value="NZ_CP018097.1"/>
</dbReference>
<dbReference type="EMBL" id="LBHC01000001">
    <property type="protein sequence ID" value="KLE32984.1"/>
    <property type="molecule type" value="Genomic_DNA"/>
</dbReference>
<evidence type="ECO:0000313" key="3">
    <source>
        <dbReference type="Proteomes" id="UP000053070"/>
    </source>
</evidence>
<dbReference type="AlphaFoldDB" id="A0A0G9MQV9"/>
<sequence>MKAVLPTITAISLLAVAAPAAAQAQTPTVTEDGVISAIMPCEEPTDATNNTAFLEGWLCMEENAAFIVIVSTGPEAATHNPFTSNFDALVEDVSTSHDTGFVEETEVEGRRTVTAYMGDDGVNGRMRAIQIAPDRVAYAIVMSNPAASGRELSSTSERGVAFVQSLEVNQ</sequence>
<dbReference type="STRING" id="502682.BMF35_a2012"/>
<keyword evidence="3" id="KW-1185">Reference proteome</keyword>
<protein>
    <submittedName>
        <fullName evidence="2">Uncharacterized protein</fullName>
    </submittedName>
</protein>
<keyword evidence="1" id="KW-0732">Signal</keyword>
<accession>A0A0G9MQV9</accession>
<reference evidence="2 3" key="1">
    <citation type="submission" date="2015-04" db="EMBL/GenBank/DDBJ databases">
        <title>The draft genome sequence of Erythrobacr gangjinensis K7-2.</title>
        <authorList>
            <person name="Zhuang L."/>
            <person name="Liu Y."/>
            <person name="Shao Z."/>
        </authorList>
    </citation>
    <scope>NUCLEOTIDE SEQUENCE [LARGE SCALE GENOMIC DNA]</scope>
    <source>
        <strain evidence="2 3">K7-2</strain>
    </source>
</reference>
<evidence type="ECO:0000313" key="2">
    <source>
        <dbReference type="EMBL" id="KLE32984.1"/>
    </source>
</evidence>
<evidence type="ECO:0000256" key="1">
    <source>
        <dbReference type="SAM" id="SignalP"/>
    </source>
</evidence>
<name>A0A0G9MQV9_9SPHN</name>
<comment type="caution">
    <text evidence="2">The sequence shown here is derived from an EMBL/GenBank/DDBJ whole genome shotgun (WGS) entry which is preliminary data.</text>
</comment>
<organism evidence="2 3">
    <name type="scientific">Aurantiacibacter gangjinensis</name>
    <dbReference type="NCBI Taxonomy" id="502682"/>
    <lineage>
        <taxon>Bacteria</taxon>
        <taxon>Pseudomonadati</taxon>
        <taxon>Pseudomonadota</taxon>
        <taxon>Alphaproteobacteria</taxon>
        <taxon>Sphingomonadales</taxon>
        <taxon>Erythrobacteraceae</taxon>
        <taxon>Aurantiacibacter</taxon>
    </lineage>
</organism>
<dbReference type="Proteomes" id="UP000053070">
    <property type="component" value="Unassembled WGS sequence"/>
</dbReference>